<accession>A0A0F9F0G5</accession>
<dbReference type="SUPFAM" id="SSF56300">
    <property type="entry name" value="Metallo-dependent phosphatases"/>
    <property type="match status" value="1"/>
</dbReference>
<dbReference type="EMBL" id="LAZR01025425">
    <property type="protein sequence ID" value="KKL71956.1"/>
    <property type="molecule type" value="Genomic_DNA"/>
</dbReference>
<feature type="non-terminal residue" evidence="1">
    <location>
        <position position="212"/>
    </location>
</feature>
<dbReference type="AlphaFoldDB" id="A0A0F9F0G5"/>
<organism evidence="1">
    <name type="scientific">marine sediment metagenome</name>
    <dbReference type="NCBI Taxonomy" id="412755"/>
    <lineage>
        <taxon>unclassified sequences</taxon>
        <taxon>metagenomes</taxon>
        <taxon>ecological metagenomes</taxon>
    </lineage>
</organism>
<comment type="caution">
    <text evidence="1">The sequence shown here is derived from an EMBL/GenBank/DDBJ whole genome shotgun (WGS) entry which is preliminary data.</text>
</comment>
<reference evidence="1" key="1">
    <citation type="journal article" date="2015" name="Nature">
        <title>Complex archaea that bridge the gap between prokaryotes and eukaryotes.</title>
        <authorList>
            <person name="Spang A."/>
            <person name="Saw J.H."/>
            <person name="Jorgensen S.L."/>
            <person name="Zaremba-Niedzwiedzka K."/>
            <person name="Martijn J."/>
            <person name="Lind A.E."/>
            <person name="van Eijk R."/>
            <person name="Schleper C."/>
            <person name="Guy L."/>
            <person name="Ettema T.J."/>
        </authorList>
    </citation>
    <scope>NUCLEOTIDE SEQUENCE</scope>
</reference>
<sequence>MEIQAFQPKVVASWSLPMNEVRILPIGDVQYGAQGCDIDRLKRHIDWGMEHDCYFIGLGDYLDVASPSNRRMLQEVALYDSVREMMDNKMEDELAKLLCILKPTVGRWLGLVTGHHRWDYADGTNTDTRLAEYLETDYLGTQGFSLLRVGEYNNRAPAQVKMLTLHGQGGGGLLGASMNKLDKYRTPYPADIVLMGHYHVAAATKRTQFDMR</sequence>
<protein>
    <recommendedName>
        <fullName evidence="2">Calcineurin-like phosphoesterase domain-containing protein</fullName>
    </recommendedName>
</protein>
<proteinExistence type="predicted"/>
<name>A0A0F9F0G5_9ZZZZ</name>
<evidence type="ECO:0008006" key="2">
    <source>
        <dbReference type="Google" id="ProtNLM"/>
    </source>
</evidence>
<dbReference type="InterPro" id="IPR029052">
    <property type="entry name" value="Metallo-depent_PP-like"/>
</dbReference>
<evidence type="ECO:0000313" key="1">
    <source>
        <dbReference type="EMBL" id="KKL71956.1"/>
    </source>
</evidence>
<gene>
    <name evidence="1" type="ORF">LCGC14_2089760</name>
</gene>